<gene>
    <name evidence="4" type="ORF">AMOR_03290</name>
</gene>
<dbReference type="SMART" id="SM00028">
    <property type="entry name" value="TPR"/>
    <property type="match status" value="2"/>
</dbReference>
<sequence length="340" mass="35399">MRLIVLGLVPLSLVAGACATSASLGPEPARSARAGVRPGGVMAEAEEALRRSEWPRAEALLAAAELEDAGARPTALRAVAVYRQGRYAEARAIARSSLERGETYEARLVEGRVLARDRRLEDAARSYERAVALAPTSAEARAALVAVRLALGDEDGARRAYVALAAVDPLDAELRVWEDVLRVPPDPDAPRDVVDRCARGTAARLAGDDRAAGAELRAVLEVAPACAHCWAELGKSAWRLGEVESAEAAFRRALGAYRPEQQGLRADTQGLLAALLVERGGDAAEAITLAAASLAVRADRASTREALIRACSTVEDPGCPGGAAGRGRTAAPGAGAPAAR</sequence>
<name>A0ABM7WPD9_9BACT</name>
<keyword evidence="5" id="KW-1185">Reference proteome</keyword>
<feature type="compositionally biased region" description="Low complexity" evidence="2">
    <location>
        <begin position="326"/>
        <end position="340"/>
    </location>
</feature>
<feature type="repeat" description="TPR" evidence="1">
    <location>
        <begin position="104"/>
        <end position="137"/>
    </location>
</feature>
<keyword evidence="3" id="KW-0732">Signal</keyword>
<accession>A0ABM7WPD9</accession>
<evidence type="ECO:0000313" key="4">
    <source>
        <dbReference type="EMBL" id="BDG01333.1"/>
    </source>
</evidence>
<dbReference type="Proteomes" id="UP001162891">
    <property type="component" value="Chromosome"/>
</dbReference>
<dbReference type="InterPro" id="IPR011990">
    <property type="entry name" value="TPR-like_helical_dom_sf"/>
</dbReference>
<dbReference type="PROSITE" id="PS50005">
    <property type="entry name" value="TPR"/>
    <property type="match status" value="1"/>
</dbReference>
<feature type="chain" id="PRO_5046845340" description="Tetratricopeptide repeat protein" evidence="3">
    <location>
        <begin position="18"/>
        <end position="340"/>
    </location>
</feature>
<dbReference type="InterPro" id="IPR019734">
    <property type="entry name" value="TPR_rpt"/>
</dbReference>
<dbReference type="EMBL" id="AP025591">
    <property type="protein sequence ID" value="BDG01333.1"/>
    <property type="molecule type" value="Genomic_DNA"/>
</dbReference>
<dbReference type="Pfam" id="PF13432">
    <property type="entry name" value="TPR_16"/>
    <property type="match status" value="2"/>
</dbReference>
<keyword evidence="1" id="KW-0802">TPR repeat</keyword>
<dbReference type="SUPFAM" id="SSF48452">
    <property type="entry name" value="TPR-like"/>
    <property type="match status" value="1"/>
</dbReference>
<evidence type="ECO:0008006" key="6">
    <source>
        <dbReference type="Google" id="ProtNLM"/>
    </source>
</evidence>
<dbReference type="Gene3D" id="1.25.40.10">
    <property type="entry name" value="Tetratricopeptide repeat domain"/>
    <property type="match status" value="2"/>
</dbReference>
<reference evidence="5" key="1">
    <citation type="journal article" date="2022" name="Int. J. Syst. Evol. Microbiol.">
        <title>Anaeromyxobacter oryzae sp. nov., Anaeromyxobacter diazotrophicus sp. nov. and Anaeromyxobacter paludicola sp. nov., isolated from paddy soils.</title>
        <authorList>
            <person name="Itoh H."/>
            <person name="Xu Z."/>
            <person name="Mise K."/>
            <person name="Masuda Y."/>
            <person name="Ushijima N."/>
            <person name="Hayakawa C."/>
            <person name="Shiratori Y."/>
            <person name="Senoo K."/>
        </authorList>
    </citation>
    <scope>NUCLEOTIDE SEQUENCE [LARGE SCALE GENOMIC DNA]</scope>
    <source>
        <strain evidence="5">Red232</strain>
    </source>
</reference>
<feature type="region of interest" description="Disordered" evidence="2">
    <location>
        <begin position="319"/>
        <end position="340"/>
    </location>
</feature>
<evidence type="ECO:0000313" key="5">
    <source>
        <dbReference type="Proteomes" id="UP001162891"/>
    </source>
</evidence>
<feature type="signal peptide" evidence="3">
    <location>
        <begin position="1"/>
        <end position="17"/>
    </location>
</feature>
<evidence type="ECO:0000256" key="3">
    <source>
        <dbReference type="SAM" id="SignalP"/>
    </source>
</evidence>
<dbReference type="PROSITE" id="PS51257">
    <property type="entry name" value="PROKAR_LIPOPROTEIN"/>
    <property type="match status" value="1"/>
</dbReference>
<protein>
    <recommendedName>
        <fullName evidence="6">Tetratricopeptide repeat protein</fullName>
    </recommendedName>
</protein>
<organism evidence="4 5">
    <name type="scientific">Anaeromyxobacter oryzae</name>
    <dbReference type="NCBI Taxonomy" id="2918170"/>
    <lineage>
        <taxon>Bacteria</taxon>
        <taxon>Pseudomonadati</taxon>
        <taxon>Myxococcota</taxon>
        <taxon>Myxococcia</taxon>
        <taxon>Myxococcales</taxon>
        <taxon>Cystobacterineae</taxon>
        <taxon>Anaeromyxobacteraceae</taxon>
        <taxon>Anaeromyxobacter</taxon>
    </lineage>
</organism>
<evidence type="ECO:0000256" key="1">
    <source>
        <dbReference type="PROSITE-ProRule" id="PRU00339"/>
    </source>
</evidence>
<dbReference type="RefSeq" id="WP_248357775.1">
    <property type="nucleotide sequence ID" value="NZ_AP025591.1"/>
</dbReference>
<proteinExistence type="predicted"/>
<evidence type="ECO:0000256" key="2">
    <source>
        <dbReference type="SAM" id="MobiDB-lite"/>
    </source>
</evidence>